<evidence type="ECO:0000256" key="1">
    <source>
        <dbReference type="SAM" id="MobiDB-lite"/>
    </source>
</evidence>
<dbReference type="WBParaSite" id="HNAJ_0001031301-mRNA-1">
    <property type="protein sequence ID" value="HNAJ_0001031301-mRNA-1"/>
    <property type="gene ID" value="HNAJ_0001031301"/>
</dbReference>
<dbReference type="OrthoDB" id="10386926at2759"/>
<feature type="compositionally biased region" description="Basic and acidic residues" evidence="1">
    <location>
        <begin position="278"/>
        <end position="296"/>
    </location>
</feature>
<dbReference type="Proteomes" id="UP000278807">
    <property type="component" value="Unassembled WGS sequence"/>
</dbReference>
<reference evidence="2 3" key="2">
    <citation type="submission" date="2018-11" db="EMBL/GenBank/DDBJ databases">
        <authorList>
            <consortium name="Pathogen Informatics"/>
        </authorList>
    </citation>
    <scope>NUCLEOTIDE SEQUENCE [LARGE SCALE GENOMIC DNA]</scope>
</reference>
<feature type="region of interest" description="Disordered" evidence="1">
    <location>
        <begin position="155"/>
        <end position="336"/>
    </location>
</feature>
<feature type="compositionally biased region" description="Polar residues" evidence="1">
    <location>
        <begin position="34"/>
        <end position="50"/>
    </location>
</feature>
<feature type="compositionally biased region" description="Basic and acidic residues" evidence="1">
    <location>
        <begin position="314"/>
        <end position="332"/>
    </location>
</feature>
<evidence type="ECO:0000313" key="3">
    <source>
        <dbReference type="Proteomes" id="UP000278807"/>
    </source>
</evidence>
<evidence type="ECO:0000313" key="4">
    <source>
        <dbReference type="WBParaSite" id="HNAJ_0001031301-mRNA-1"/>
    </source>
</evidence>
<feature type="compositionally biased region" description="Low complexity" evidence="1">
    <location>
        <begin position="171"/>
        <end position="185"/>
    </location>
</feature>
<protein>
    <submittedName>
        <fullName evidence="4">Origin recognition complex subunit 1</fullName>
    </submittedName>
</protein>
<name>A0A158QIV6_RODNA</name>
<sequence>MPATAPVMSKRIGADKKNPTGTQAKRRPQGGQGSDTDSGIYQVKSHTIIQRRQPPPKFNRPARDTYFDKVLNNSEDSYEESVENDGFYICEDCKMDDGEHNILLNESNKGLLHLPKMQNERRQAPSYLIKVKFDLSVLTSEYALRSRRNRFSDEFYDENEEDESLTEDETPSPQRRPSGRQPSKPTRNASFQRQRQQKPHPKPEVLDRSQNTKTIKRAGARLSQRDNRREPPRSRREPEYSDFDSNEDEQNSEMSVEMQPRRRSVHNDAPPRRAKQQVVERRTTTRLSRQNDDDVRIRRRRVADNYSSESWTEASERSDNSEDTYEHIEVQRRNSRRQNRKVYTTYLEHPHTHIVEIYEYEDDQQARPQGRRVRPRSKTQGPSNGSLGECQLLFKFIVQKWKTNFNCC</sequence>
<dbReference type="EMBL" id="UZAE01012977">
    <property type="protein sequence ID" value="VDO07657.1"/>
    <property type="molecule type" value="Genomic_DNA"/>
</dbReference>
<feature type="compositionally biased region" description="Basic and acidic residues" evidence="1">
    <location>
        <begin position="223"/>
        <end position="239"/>
    </location>
</feature>
<dbReference type="AlphaFoldDB" id="A0A158QIV6"/>
<accession>A0A158QIV6</accession>
<feature type="compositionally biased region" description="Acidic residues" evidence="1">
    <location>
        <begin position="240"/>
        <end position="251"/>
    </location>
</feature>
<reference evidence="4" key="1">
    <citation type="submission" date="2016-04" db="UniProtKB">
        <authorList>
            <consortium name="WormBaseParasite"/>
        </authorList>
    </citation>
    <scope>IDENTIFICATION</scope>
</reference>
<feature type="region of interest" description="Disordered" evidence="1">
    <location>
        <begin position="1"/>
        <end position="63"/>
    </location>
</feature>
<feature type="compositionally biased region" description="Acidic residues" evidence="1">
    <location>
        <begin position="155"/>
        <end position="170"/>
    </location>
</feature>
<proteinExistence type="predicted"/>
<keyword evidence="3" id="KW-1185">Reference proteome</keyword>
<gene>
    <name evidence="2" type="ORF">HNAJ_LOCUS10308</name>
</gene>
<organism evidence="4">
    <name type="scientific">Rodentolepis nana</name>
    <name type="common">Dwarf tapeworm</name>
    <name type="synonym">Hymenolepis nana</name>
    <dbReference type="NCBI Taxonomy" id="102285"/>
    <lineage>
        <taxon>Eukaryota</taxon>
        <taxon>Metazoa</taxon>
        <taxon>Spiralia</taxon>
        <taxon>Lophotrochozoa</taxon>
        <taxon>Platyhelminthes</taxon>
        <taxon>Cestoda</taxon>
        <taxon>Eucestoda</taxon>
        <taxon>Cyclophyllidea</taxon>
        <taxon>Hymenolepididae</taxon>
        <taxon>Rodentolepis</taxon>
    </lineage>
</organism>
<feature type="region of interest" description="Disordered" evidence="1">
    <location>
        <begin position="361"/>
        <end position="384"/>
    </location>
</feature>
<evidence type="ECO:0000313" key="2">
    <source>
        <dbReference type="EMBL" id="VDO07657.1"/>
    </source>
</evidence>